<dbReference type="InterPro" id="IPR004302">
    <property type="entry name" value="Cellulose/chitin-bd_N"/>
</dbReference>
<feature type="domain" description="Ska2 N-terminal" evidence="5">
    <location>
        <begin position="2"/>
        <end position="83"/>
    </location>
</feature>
<feature type="coiled-coil region" evidence="1">
    <location>
        <begin position="49"/>
        <end position="79"/>
    </location>
</feature>
<accession>A0A151ISV6</accession>
<evidence type="ECO:0008006" key="8">
    <source>
        <dbReference type="Google" id="ProtNLM"/>
    </source>
</evidence>
<keyword evidence="7" id="KW-1185">Reference proteome</keyword>
<evidence type="ECO:0000313" key="6">
    <source>
        <dbReference type="EMBL" id="KYN09916.1"/>
    </source>
</evidence>
<evidence type="ECO:0000313" key="7">
    <source>
        <dbReference type="Proteomes" id="UP000078492"/>
    </source>
</evidence>
<dbReference type="PANTHER" id="PTHR21113:SF4">
    <property type="entry name" value="CHITIN-BINDING TYPE-4 DOMAIN-CONTAINING PROTEIN"/>
    <property type="match status" value="1"/>
</dbReference>
<dbReference type="Pfam" id="PF03067">
    <property type="entry name" value="LPMO_10"/>
    <property type="match status" value="1"/>
</dbReference>
<dbReference type="Pfam" id="PF16740">
    <property type="entry name" value="SKA2"/>
    <property type="match status" value="1"/>
</dbReference>
<feature type="region of interest" description="Disordered" evidence="2">
    <location>
        <begin position="300"/>
        <end position="320"/>
    </location>
</feature>
<name>A0A151ISV6_9HYME</name>
<dbReference type="AlphaFoldDB" id="A0A151ISV6"/>
<dbReference type="Proteomes" id="UP000078492">
    <property type="component" value="Unassembled WGS sequence"/>
</dbReference>
<feature type="region of interest" description="Disordered" evidence="2">
    <location>
        <begin position="222"/>
        <end position="244"/>
    </location>
</feature>
<keyword evidence="3" id="KW-1133">Transmembrane helix</keyword>
<sequence length="320" mass="36290">MESAIGNLEESVQKADGKLDMIAWQIDEFEKAFEEPEDEISVLRLLHSVHQVTKDYQNLRQEILEVQQLQKQLSDSLRAQLTQRPPRVHETGGKYGNGVIVRRYRTGSVIPVRVELTANHHGYFEFRTCAMTYRDQEVTQECLDQHLLHAENRSTRYYPGPGNRVFEGYYKLPEGLTCAQCVFQWRYIAGNNWGDCGNGTGAVGCGPQEEFRACADIAIGDNEATLPPRQPTSPTPTDKLPTDTSPLPRSGPYWLFSVIIAGTCLLVVLAAMALLYTYYYHAGRAKKWLMARRLLVQESPPVAPPRHKRHHHVSNTQLQL</sequence>
<evidence type="ECO:0000256" key="1">
    <source>
        <dbReference type="SAM" id="Coils"/>
    </source>
</evidence>
<gene>
    <name evidence="6" type="ORF">ALC57_18039</name>
</gene>
<evidence type="ECO:0000256" key="3">
    <source>
        <dbReference type="SAM" id="Phobius"/>
    </source>
</evidence>
<dbReference type="InterPro" id="IPR042091">
    <property type="entry name" value="Ska2_N"/>
</dbReference>
<evidence type="ECO:0000259" key="4">
    <source>
        <dbReference type="Pfam" id="PF03067"/>
    </source>
</evidence>
<evidence type="ECO:0000259" key="5">
    <source>
        <dbReference type="Pfam" id="PF16740"/>
    </source>
</evidence>
<keyword evidence="1" id="KW-0175">Coiled coil</keyword>
<dbReference type="STRING" id="471704.A0A151ISV6"/>
<proteinExistence type="predicted"/>
<evidence type="ECO:0000256" key="2">
    <source>
        <dbReference type="SAM" id="MobiDB-lite"/>
    </source>
</evidence>
<feature type="transmembrane region" description="Helical" evidence="3">
    <location>
        <begin position="253"/>
        <end position="280"/>
    </location>
</feature>
<keyword evidence="3" id="KW-0472">Membrane</keyword>
<keyword evidence="3" id="KW-0812">Transmembrane</keyword>
<feature type="domain" description="Chitin-binding type-4" evidence="4">
    <location>
        <begin position="102"/>
        <end position="217"/>
    </location>
</feature>
<dbReference type="EMBL" id="KQ981064">
    <property type="protein sequence ID" value="KYN09916.1"/>
    <property type="molecule type" value="Genomic_DNA"/>
</dbReference>
<dbReference type="PANTHER" id="PTHR21113">
    <property type="entry name" value="AGAP001705-PA"/>
    <property type="match status" value="1"/>
</dbReference>
<reference evidence="6 7" key="1">
    <citation type="submission" date="2015-09" db="EMBL/GenBank/DDBJ databases">
        <title>Trachymyrmex cornetzi WGS genome.</title>
        <authorList>
            <person name="Nygaard S."/>
            <person name="Hu H."/>
            <person name="Boomsma J."/>
            <person name="Zhang G."/>
        </authorList>
    </citation>
    <scope>NUCLEOTIDE SEQUENCE [LARGE SCALE GENOMIC DNA]</scope>
    <source>
        <strain evidence="6">Tcor2-1</strain>
        <tissue evidence="6">Whole body</tissue>
    </source>
</reference>
<organism evidence="6 7">
    <name type="scientific">Trachymyrmex cornetzi</name>
    <dbReference type="NCBI Taxonomy" id="471704"/>
    <lineage>
        <taxon>Eukaryota</taxon>
        <taxon>Metazoa</taxon>
        <taxon>Ecdysozoa</taxon>
        <taxon>Arthropoda</taxon>
        <taxon>Hexapoda</taxon>
        <taxon>Insecta</taxon>
        <taxon>Pterygota</taxon>
        <taxon>Neoptera</taxon>
        <taxon>Endopterygota</taxon>
        <taxon>Hymenoptera</taxon>
        <taxon>Apocrita</taxon>
        <taxon>Aculeata</taxon>
        <taxon>Formicoidea</taxon>
        <taxon>Formicidae</taxon>
        <taxon>Myrmicinae</taxon>
        <taxon>Trachymyrmex</taxon>
    </lineage>
</organism>
<protein>
    <recommendedName>
        <fullName evidence="8">Chitin-binding type-4 domain-containing protein</fullName>
    </recommendedName>
</protein>
<dbReference type="Gene3D" id="6.10.250.1380">
    <property type="match status" value="1"/>
</dbReference>